<keyword evidence="7" id="KW-1185">Reference proteome</keyword>
<evidence type="ECO:0000313" key="7">
    <source>
        <dbReference type="Proteomes" id="UP000663832"/>
    </source>
</evidence>
<dbReference type="Proteomes" id="UP000663877">
    <property type="component" value="Unassembled WGS sequence"/>
</dbReference>
<evidence type="ECO:0000256" key="1">
    <source>
        <dbReference type="ARBA" id="ARBA00022723"/>
    </source>
</evidence>
<reference evidence="6" key="1">
    <citation type="submission" date="2021-02" db="EMBL/GenBank/DDBJ databases">
        <authorList>
            <person name="Nowell W R."/>
        </authorList>
    </citation>
    <scope>NUCLEOTIDE SEQUENCE</scope>
</reference>
<dbReference type="EMBL" id="CAJNOI010000144">
    <property type="protein sequence ID" value="CAF1125252.1"/>
    <property type="molecule type" value="Genomic_DNA"/>
</dbReference>
<keyword evidence="3" id="KW-0862">Zinc</keyword>
<evidence type="ECO:0000256" key="2">
    <source>
        <dbReference type="ARBA" id="ARBA00022771"/>
    </source>
</evidence>
<evidence type="ECO:0000313" key="6">
    <source>
        <dbReference type="EMBL" id="CAF1145915.1"/>
    </source>
</evidence>
<name>A0A814SH02_9BILA</name>
<organism evidence="6 7">
    <name type="scientific">Adineta steineri</name>
    <dbReference type="NCBI Taxonomy" id="433720"/>
    <lineage>
        <taxon>Eukaryota</taxon>
        <taxon>Metazoa</taxon>
        <taxon>Spiralia</taxon>
        <taxon>Gnathifera</taxon>
        <taxon>Rotifera</taxon>
        <taxon>Eurotatoria</taxon>
        <taxon>Bdelloidea</taxon>
        <taxon>Adinetida</taxon>
        <taxon>Adinetidae</taxon>
        <taxon>Adineta</taxon>
    </lineage>
</organism>
<proteinExistence type="predicted"/>
<dbReference type="Proteomes" id="UP000663832">
    <property type="component" value="Unassembled WGS sequence"/>
</dbReference>
<sequence length="298" mass="32672">MGAELSVINDHPNFIVRKASIFTPSQGICLQRLEDNINRSFKFDKGLAYGSWYDIQIIGQAVVDDEETPVQRYLKRGIYLSYGKAVRMNELTSDSCLDLGREWLCSECKEVNIGSVAICEYCDTNCHQKWISWVSYTPALGIPFSIADAVLQSGKAALSNTSEDKIEAGITTATAVVDVVTGPFMVGSAAVTGTKALAQVGAKLTAKKFASEVGIRVGGAFLKAAAMSAATKKAILATILLRRRGKDVNEAATSITRMATEVQRTMTYISKSLIYFIFYYNKVYQDKEKCSTQMLNEI</sequence>
<dbReference type="GO" id="GO:0008270">
    <property type="term" value="F:zinc ion binding"/>
    <property type="evidence" value="ECO:0007669"/>
    <property type="project" value="UniProtKB-KW"/>
</dbReference>
<protein>
    <recommendedName>
        <fullName evidence="4">RanBP2-type domain-containing protein</fullName>
    </recommendedName>
</protein>
<feature type="domain" description="RanBP2-type" evidence="4">
    <location>
        <begin position="103"/>
        <end position="122"/>
    </location>
</feature>
<dbReference type="InterPro" id="IPR001876">
    <property type="entry name" value="Znf_RanBP2"/>
</dbReference>
<dbReference type="AlphaFoldDB" id="A0A814SH02"/>
<dbReference type="EMBL" id="CAJNOM010000151">
    <property type="protein sequence ID" value="CAF1145915.1"/>
    <property type="molecule type" value="Genomic_DNA"/>
</dbReference>
<comment type="caution">
    <text evidence="6">The sequence shown here is derived from an EMBL/GenBank/DDBJ whole genome shotgun (WGS) entry which is preliminary data.</text>
</comment>
<gene>
    <name evidence="5" type="ORF">BJG266_LOCUS22687</name>
    <name evidence="6" type="ORF">QVE165_LOCUS22744</name>
</gene>
<evidence type="ECO:0000256" key="3">
    <source>
        <dbReference type="ARBA" id="ARBA00022833"/>
    </source>
</evidence>
<accession>A0A814SH02</accession>
<evidence type="ECO:0000313" key="5">
    <source>
        <dbReference type="EMBL" id="CAF1125252.1"/>
    </source>
</evidence>
<keyword evidence="1" id="KW-0479">Metal-binding</keyword>
<evidence type="ECO:0000259" key="4">
    <source>
        <dbReference type="PROSITE" id="PS01358"/>
    </source>
</evidence>
<keyword evidence="2" id="KW-0863">Zinc-finger</keyword>
<dbReference type="PROSITE" id="PS01358">
    <property type="entry name" value="ZF_RANBP2_1"/>
    <property type="match status" value="1"/>
</dbReference>